<feature type="compositionally biased region" description="Basic residues" evidence="1">
    <location>
        <begin position="41"/>
        <end position="50"/>
    </location>
</feature>
<evidence type="ECO:0000313" key="2">
    <source>
        <dbReference type="EMBL" id="AKH48356.1"/>
    </source>
</evidence>
<proteinExistence type="predicted"/>
<protein>
    <submittedName>
        <fullName evidence="2">Uncharacterized protein</fullName>
    </submittedName>
</protein>
<organism evidence="2">
    <name type="scientific">uncultured marine virus</name>
    <dbReference type="NCBI Taxonomy" id="186617"/>
    <lineage>
        <taxon>Viruses</taxon>
        <taxon>environmental samples</taxon>
    </lineage>
</organism>
<name>A0A0F7LB03_9VIRU</name>
<feature type="region of interest" description="Disordered" evidence="1">
    <location>
        <begin position="34"/>
        <end position="59"/>
    </location>
</feature>
<accession>A0A0F7LB03</accession>
<sequence length="104" mass="11439">MIGSKCRCLYSSRNPERPISSRSLSALLAVVPRSSPSVSAGRKRRRRMGKTRAPSTGCGSVRIPSRSVAVVGTVLTLLIPPSSFKTYWRWTTPFARFSFVFSSS</sequence>
<dbReference type="EMBL" id="KR029603">
    <property type="protein sequence ID" value="AKH48356.1"/>
    <property type="molecule type" value="Genomic_DNA"/>
</dbReference>
<evidence type="ECO:0000256" key="1">
    <source>
        <dbReference type="SAM" id="MobiDB-lite"/>
    </source>
</evidence>
<reference evidence="2" key="2">
    <citation type="submission" date="2015-03" db="EMBL/GenBank/DDBJ databases">
        <authorList>
            <person name="Chow C.-E.T."/>
            <person name="Winget D.M."/>
            <person name="White R.A.III."/>
            <person name="Hallam S.J."/>
            <person name="Suttle C.A."/>
        </authorList>
    </citation>
    <scope>NUCLEOTIDE SEQUENCE</scope>
    <source>
        <strain evidence="2">Oxic1_8</strain>
    </source>
</reference>
<reference evidence="2" key="1">
    <citation type="journal article" date="2015" name="Front. Microbiol.">
        <title>Combining genomic sequencing methods to explore viral diversity and reveal potential virus-host interactions.</title>
        <authorList>
            <person name="Chow C.E."/>
            <person name="Winget D.M."/>
            <person name="White R.A.III."/>
            <person name="Hallam S.J."/>
            <person name="Suttle C.A."/>
        </authorList>
    </citation>
    <scope>NUCLEOTIDE SEQUENCE</scope>
    <source>
        <strain evidence="2">Oxic1_8</strain>
    </source>
</reference>